<feature type="transmembrane region" description="Helical" evidence="4">
    <location>
        <begin position="119"/>
        <end position="141"/>
    </location>
</feature>
<dbReference type="Proteomes" id="UP000424527">
    <property type="component" value="Unassembled WGS sequence"/>
</dbReference>
<keyword evidence="4" id="KW-0812">Transmembrane</keyword>
<comment type="subcellular location">
    <subcellularLocation>
        <location evidence="1">Membrane</location>
    </subcellularLocation>
</comment>
<dbReference type="PANTHER" id="PTHR24100:SF151">
    <property type="entry name" value="ICOS LIGAND"/>
    <property type="match status" value="1"/>
</dbReference>
<dbReference type="InterPro" id="IPR036179">
    <property type="entry name" value="Ig-like_dom_sf"/>
</dbReference>
<dbReference type="SUPFAM" id="SSF48726">
    <property type="entry name" value="Immunoglobulin"/>
    <property type="match status" value="1"/>
</dbReference>
<organism evidence="5 6">
    <name type="scientific">Larimichthys crocea</name>
    <name type="common">Large yellow croaker</name>
    <name type="synonym">Pseudosciaena crocea</name>
    <dbReference type="NCBI Taxonomy" id="215358"/>
    <lineage>
        <taxon>Eukaryota</taxon>
        <taxon>Metazoa</taxon>
        <taxon>Chordata</taxon>
        <taxon>Craniata</taxon>
        <taxon>Vertebrata</taxon>
        <taxon>Euteleostomi</taxon>
        <taxon>Actinopterygii</taxon>
        <taxon>Neopterygii</taxon>
        <taxon>Teleostei</taxon>
        <taxon>Neoteleostei</taxon>
        <taxon>Acanthomorphata</taxon>
        <taxon>Eupercaria</taxon>
        <taxon>Sciaenidae</taxon>
        <taxon>Larimichthys</taxon>
    </lineage>
</organism>
<evidence type="ECO:0000256" key="1">
    <source>
        <dbReference type="ARBA" id="ARBA00004370"/>
    </source>
</evidence>
<dbReference type="Gene3D" id="2.60.40.10">
    <property type="entry name" value="Immunoglobulins"/>
    <property type="match status" value="1"/>
</dbReference>
<reference evidence="5 6" key="1">
    <citation type="submission" date="2019-07" db="EMBL/GenBank/DDBJ databases">
        <title>Chromosome genome assembly for large yellow croaker.</title>
        <authorList>
            <person name="Xiao S."/>
        </authorList>
    </citation>
    <scope>NUCLEOTIDE SEQUENCE [LARGE SCALE GENOMIC DNA]</scope>
    <source>
        <strain evidence="5">JMULYC20181020</strain>
        <tissue evidence="5">Muscle</tissue>
    </source>
</reference>
<evidence type="ECO:0000256" key="4">
    <source>
        <dbReference type="SAM" id="Phobius"/>
    </source>
</evidence>
<dbReference type="GO" id="GO:0001817">
    <property type="term" value="P:regulation of cytokine production"/>
    <property type="evidence" value="ECO:0007669"/>
    <property type="project" value="TreeGrafter"/>
</dbReference>
<dbReference type="GO" id="GO:0005102">
    <property type="term" value="F:signaling receptor binding"/>
    <property type="evidence" value="ECO:0007669"/>
    <property type="project" value="TreeGrafter"/>
</dbReference>
<sequence length="164" mass="18634">MSSCRVTWWRAGIPPDPGDPVSENRFVHMYRDYHDVEDMKMESYAGRTTLDKDGLKHGNISLKITNVRLSDQGRYRCLIPELWSASVIKLVVVPNSVQTPTTETFHSRTLQTQDPENEMTVSVVVFCVTLILGGGVCGYFFKLKRERCKNLQDYDVAPNKPPPV</sequence>
<keyword evidence="4" id="KW-1133">Transmembrane helix</keyword>
<dbReference type="PANTHER" id="PTHR24100">
    <property type="entry name" value="BUTYROPHILIN"/>
    <property type="match status" value="1"/>
</dbReference>
<proteinExistence type="predicted"/>
<keyword evidence="2 4" id="KW-0472">Membrane</keyword>
<accession>A0A6G0HJP9</accession>
<evidence type="ECO:0000256" key="3">
    <source>
        <dbReference type="ARBA" id="ARBA00023319"/>
    </source>
</evidence>
<comment type="caution">
    <text evidence="5">The sequence shown here is derived from an EMBL/GenBank/DDBJ whole genome shotgun (WGS) entry which is preliminary data.</text>
</comment>
<dbReference type="GO" id="GO:0050852">
    <property type="term" value="P:T cell receptor signaling pathway"/>
    <property type="evidence" value="ECO:0007669"/>
    <property type="project" value="TreeGrafter"/>
</dbReference>
<evidence type="ECO:0000256" key="2">
    <source>
        <dbReference type="ARBA" id="ARBA00023136"/>
    </source>
</evidence>
<keyword evidence="6" id="KW-1185">Reference proteome</keyword>
<protein>
    <submittedName>
        <fullName evidence="5">Erythroid membrane-associated protein</fullName>
    </submittedName>
</protein>
<name>A0A6G0HJP9_LARCR</name>
<evidence type="ECO:0000313" key="6">
    <source>
        <dbReference type="Proteomes" id="UP000424527"/>
    </source>
</evidence>
<gene>
    <name evidence="5" type="ORF">D5F01_LYC23057</name>
</gene>
<evidence type="ECO:0000313" key="5">
    <source>
        <dbReference type="EMBL" id="KAE8279468.1"/>
    </source>
</evidence>
<dbReference type="EMBL" id="REGW02000023">
    <property type="protein sequence ID" value="KAE8279468.1"/>
    <property type="molecule type" value="Genomic_DNA"/>
</dbReference>
<dbReference type="GO" id="GO:0009897">
    <property type="term" value="C:external side of plasma membrane"/>
    <property type="evidence" value="ECO:0007669"/>
    <property type="project" value="TreeGrafter"/>
</dbReference>
<dbReference type="InterPro" id="IPR013783">
    <property type="entry name" value="Ig-like_fold"/>
</dbReference>
<dbReference type="InterPro" id="IPR050504">
    <property type="entry name" value="IgSF_BTN/MOG"/>
</dbReference>
<dbReference type="AlphaFoldDB" id="A0A6G0HJP9"/>
<keyword evidence="3" id="KW-0393">Immunoglobulin domain</keyword>